<dbReference type="PANTHER" id="PTHR12286:SF5">
    <property type="entry name" value="SACCHAROPINE DEHYDROGENASE-LIKE OXIDOREDUCTASE"/>
    <property type="match status" value="1"/>
</dbReference>
<evidence type="ECO:0000259" key="3">
    <source>
        <dbReference type="Pfam" id="PF03435"/>
    </source>
</evidence>
<organism evidence="4 5">
    <name type="scientific">Plectus sambesii</name>
    <dbReference type="NCBI Taxonomy" id="2011161"/>
    <lineage>
        <taxon>Eukaryota</taxon>
        <taxon>Metazoa</taxon>
        <taxon>Ecdysozoa</taxon>
        <taxon>Nematoda</taxon>
        <taxon>Chromadorea</taxon>
        <taxon>Plectida</taxon>
        <taxon>Plectina</taxon>
        <taxon>Plectoidea</taxon>
        <taxon>Plectidae</taxon>
        <taxon>Plectus</taxon>
    </lineage>
</organism>
<reference evidence="5" key="1">
    <citation type="submission" date="2022-11" db="UniProtKB">
        <authorList>
            <consortium name="WormBaseParasite"/>
        </authorList>
    </citation>
    <scope>IDENTIFICATION</scope>
</reference>
<evidence type="ECO:0000313" key="5">
    <source>
        <dbReference type="WBParaSite" id="PSAMB.scaffold4595size14123.g24672.t1"/>
    </source>
</evidence>
<dbReference type="InterPro" id="IPR005097">
    <property type="entry name" value="Sacchrp_dh_NADP-bd"/>
</dbReference>
<evidence type="ECO:0000313" key="4">
    <source>
        <dbReference type="Proteomes" id="UP000887566"/>
    </source>
</evidence>
<dbReference type="InterPro" id="IPR036291">
    <property type="entry name" value="NAD(P)-bd_dom_sf"/>
</dbReference>
<dbReference type="GO" id="GO:0009247">
    <property type="term" value="P:glycolipid biosynthetic process"/>
    <property type="evidence" value="ECO:0007669"/>
    <property type="project" value="TreeGrafter"/>
</dbReference>
<dbReference type="GO" id="GO:0005739">
    <property type="term" value="C:mitochondrion"/>
    <property type="evidence" value="ECO:0007669"/>
    <property type="project" value="TreeGrafter"/>
</dbReference>
<dbReference type="Gene3D" id="3.40.50.720">
    <property type="entry name" value="NAD(P)-binding Rossmann-like Domain"/>
    <property type="match status" value="1"/>
</dbReference>
<dbReference type="GO" id="GO:0005886">
    <property type="term" value="C:plasma membrane"/>
    <property type="evidence" value="ECO:0007669"/>
    <property type="project" value="TreeGrafter"/>
</dbReference>
<keyword evidence="2" id="KW-1133">Transmembrane helix</keyword>
<proteinExistence type="inferred from homology"/>
<evidence type="ECO:0000256" key="2">
    <source>
        <dbReference type="SAM" id="Phobius"/>
    </source>
</evidence>
<feature type="transmembrane region" description="Helical" evidence="2">
    <location>
        <begin position="270"/>
        <end position="293"/>
    </location>
</feature>
<dbReference type="Proteomes" id="UP000887566">
    <property type="component" value="Unplaced"/>
</dbReference>
<dbReference type="PANTHER" id="PTHR12286">
    <property type="entry name" value="SACCHAROPINE DEHYDROGENASE-LIKE OXIDOREDUCTASE"/>
    <property type="match status" value="1"/>
</dbReference>
<comment type="similarity">
    <text evidence="1">Belongs to the saccharopine dehydrogenase family.</text>
</comment>
<dbReference type="WBParaSite" id="PSAMB.scaffold4595size14123.g24672.t1">
    <property type="protein sequence ID" value="PSAMB.scaffold4595size14123.g24672.t1"/>
    <property type="gene ID" value="PSAMB.scaffold4595size14123.g24672"/>
</dbReference>
<keyword evidence="2" id="KW-0472">Membrane</keyword>
<accession>A0A914WKX8</accession>
<dbReference type="Pfam" id="PF03435">
    <property type="entry name" value="Sacchrp_dh_NADP"/>
    <property type="match status" value="1"/>
</dbReference>
<sequence length="429" mass="47872">MSRPYDLVIYGASGFTGAYVVEALAKSEKKDTLKWAVAGRNETKLRKVLADVSSKAGKNVRDVPIIIADSSDEQSLVEMAKQAVVVVNTVGPYRLHGEAVVKAAVENGASHVDISGEPAWLEKMQMKYSETAKEKGVYVVGACGWDSIPCDMGVNFLQQHFPGDIAFVETFVQLNTGSSGYSFNAGTYQTLILGLSEAASDGLGKIRRAIMPEKMPRGPARPPKRSAIFKHEGLNKWCLPFLGADKSIVNRSRYFAYTEHQEQPFYVETYLRLSSLFWALMLVLWMMVFSFLVKFKPTRKFLQTYPDLCTFNMFKESGPTREQMDQASFVYWFFGTGWETKISDPNEQHTDKPKSKMIVRCDGPDAGYYATSGCLLSSALTILQDKNSLPKNGGVYTTAAAFGRDTKIYDRLAQFGITFRVVDSIEQRH</sequence>
<evidence type="ECO:0000256" key="1">
    <source>
        <dbReference type="ARBA" id="ARBA00038048"/>
    </source>
</evidence>
<feature type="domain" description="Saccharopine dehydrogenase NADP binding" evidence="3">
    <location>
        <begin position="8"/>
        <end position="140"/>
    </location>
</feature>
<dbReference type="SUPFAM" id="SSF51735">
    <property type="entry name" value="NAD(P)-binding Rossmann-fold domains"/>
    <property type="match status" value="1"/>
</dbReference>
<keyword evidence="2" id="KW-0812">Transmembrane</keyword>
<dbReference type="FunFam" id="3.40.50.720:FF:000178">
    <property type="entry name" value="Saccharopine dehydrogenase-like oxidoreductase"/>
    <property type="match status" value="1"/>
</dbReference>
<name>A0A914WKX8_9BILA</name>
<protein>
    <submittedName>
        <fullName evidence="5">Saccharopine dehydrogenase NADP binding domain-containing protein</fullName>
    </submittedName>
</protein>
<keyword evidence="4" id="KW-1185">Reference proteome</keyword>
<dbReference type="AlphaFoldDB" id="A0A914WKX8"/>
<dbReference type="GO" id="GO:0005811">
    <property type="term" value="C:lipid droplet"/>
    <property type="evidence" value="ECO:0007669"/>
    <property type="project" value="TreeGrafter"/>
</dbReference>
<dbReference type="InterPro" id="IPR051276">
    <property type="entry name" value="Saccharopine_DH-like_oxidrdct"/>
</dbReference>